<protein>
    <submittedName>
        <fullName evidence="1">Uncharacterized protein</fullName>
    </submittedName>
</protein>
<accession>A0A3L8SLA1</accession>
<evidence type="ECO:0000313" key="2">
    <source>
        <dbReference type="Proteomes" id="UP000276834"/>
    </source>
</evidence>
<dbReference type="EMBL" id="QUSF01000016">
    <property type="protein sequence ID" value="RLW03219.1"/>
    <property type="molecule type" value="Genomic_DNA"/>
</dbReference>
<evidence type="ECO:0000313" key="1">
    <source>
        <dbReference type="EMBL" id="RLW03219.1"/>
    </source>
</evidence>
<dbReference type="OrthoDB" id="10547629at2759"/>
<keyword evidence="2" id="KW-1185">Reference proteome</keyword>
<reference evidence="1 2" key="1">
    <citation type="journal article" date="2018" name="Proc. R. Soc. B">
        <title>A non-coding region near Follistatin controls head colour polymorphism in the Gouldian finch.</title>
        <authorList>
            <person name="Toomey M.B."/>
            <person name="Marques C.I."/>
            <person name="Andrade P."/>
            <person name="Araujo P.M."/>
            <person name="Sabatino S."/>
            <person name="Gazda M.A."/>
            <person name="Afonso S."/>
            <person name="Lopes R.J."/>
            <person name="Corbo J.C."/>
            <person name="Carneiro M."/>
        </authorList>
    </citation>
    <scope>NUCLEOTIDE SEQUENCE [LARGE SCALE GENOMIC DNA]</scope>
    <source>
        <strain evidence="1">Red01</strain>
        <tissue evidence="1">Muscle</tissue>
    </source>
</reference>
<gene>
    <name evidence="1" type="ORF">DV515_00006572</name>
</gene>
<dbReference type="Proteomes" id="UP000276834">
    <property type="component" value="Unassembled WGS sequence"/>
</dbReference>
<organism evidence="1 2">
    <name type="scientific">Chloebia gouldiae</name>
    <name type="common">Gouldian finch</name>
    <name type="synonym">Erythrura gouldiae</name>
    <dbReference type="NCBI Taxonomy" id="44316"/>
    <lineage>
        <taxon>Eukaryota</taxon>
        <taxon>Metazoa</taxon>
        <taxon>Chordata</taxon>
        <taxon>Craniata</taxon>
        <taxon>Vertebrata</taxon>
        <taxon>Euteleostomi</taxon>
        <taxon>Archelosauria</taxon>
        <taxon>Archosauria</taxon>
        <taxon>Dinosauria</taxon>
        <taxon>Saurischia</taxon>
        <taxon>Theropoda</taxon>
        <taxon>Coelurosauria</taxon>
        <taxon>Aves</taxon>
        <taxon>Neognathae</taxon>
        <taxon>Neoaves</taxon>
        <taxon>Telluraves</taxon>
        <taxon>Australaves</taxon>
        <taxon>Passeriformes</taxon>
        <taxon>Passeroidea</taxon>
        <taxon>Passeridae</taxon>
        <taxon>Chloebia</taxon>
    </lineage>
</organism>
<name>A0A3L8SLA1_CHLGU</name>
<sequence length="168" mass="18543">MTNLIGVVLSGKVIPKYCWRKKGKSRKTVNTLNGFPKSSEFSMPDSAPVARTFMAAVSFALGSNGGKKKSHDGSCNIGRVDLNVYRKDKCSQSQHSQPSLRHTDAFLCETEKGKASLAYRGLKISDGHSMFKPLKQDRVKHIVVSIATGVKSKIHLHPRKTKKMLEPC</sequence>
<proteinExistence type="predicted"/>
<dbReference type="AlphaFoldDB" id="A0A3L8SLA1"/>
<comment type="caution">
    <text evidence="1">The sequence shown here is derived from an EMBL/GenBank/DDBJ whole genome shotgun (WGS) entry which is preliminary data.</text>
</comment>
<feature type="non-terminal residue" evidence="1">
    <location>
        <position position="168"/>
    </location>
</feature>